<sequence length="164" mass="17216">MGATSSLLRRSARHPSGQPCPLVGPPALWGILCGDPLTAFPQPGPPPGRTAYSVLGLARPPMVNPLAITLGPATAPIWVQSLPFAPILKASRSASRASGSPPHFPSWLELGPPVARESGGDTDSVVPRSFRRIPLFSVPPEYSVHRLAESRAGCDTIPYGGRIT</sequence>
<dbReference type="EMBL" id="ML143486">
    <property type="protein sequence ID" value="TBU24149.1"/>
    <property type="molecule type" value="Genomic_DNA"/>
</dbReference>
<protein>
    <submittedName>
        <fullName evidence="1">Uncharacterized protein</fullName>
    </submittedName>
</protein>
<dbReference type="AlphaFoldDB" id="A0A4Q9MAM9"/>
<dbReference type="Proteomes" id="UP000292957">
    <property type="component" value="Unassembled WGS sequence"/>
</dbReference>
<accession>A0A4Q9MAM9</accession>
<organism evidence="1">
    <name type="scientific">Dichomitus squalens</name>
    <dbReference type="NCBI Taxonomy" id="114155"/>
    <lineage>
        <taxon>Eukaryota</taxon>
        <taxon>Fungi</taxon>
        <taxon>Dikarya</taxon>
        <taxon>Basidiomycota</taxon>
        <taxon>Agaricomycotina</taxon>
        <taxon>Agaricomycetes</taxon>
        <taxon>Polyporales</taxon>
        <taxon>Polyporaceae</taxon>
        <taxon>Dichomitus</taxon>
    </lineage>
</organism>
<name>A0A4Q9MAM9_9APHY</name>
<proteinExistence type="predicted"/>
<reference evidence="1" key="1">
    <citation type="submission" date="2019-01" db="EMBL/GenBank/DDBJ databases">
        <title>Draft genome sequences of three monokaryotic isolates of the white-rot basidiomycete fungus Dichomitus squalens.</title>
        <authorList>
            <consortium name="DOE Joint Genome Institute"/>
            <person name="Lopez S.C."/>
            <person name="Andreopoulos B."/>
            <person name="Pangilinan J."/>
            <person name="Lipzen A."/>
            <person name="Riley R."/>
            <person name="Ahrendt S."/>
            <person name="Ng V."/>
            <person name="Barry K."/>
            <person name="Daum C."/>
            <person name="Grigoriev I.V."/>
            <person name="Hilden K.S."/>
            <person name="Makela M.R."/>
            <person name="de Vries R.P."/>
        </authorList>
    </citation>
    <scope>NUCLEOTIDE SEQUENCE [LARGE SCALE GENOMIC DNA]</scope>
    <source>
        <strain evidence="1">OM18370.1</strain>
    </source>
</reference>
<evidence type="ECO:0000313" key="1">
    <source>
        <dbReference type="EMBL" id="TBU24149.1"/>
    </source>
</evidence>
<gene>
    <name evidence="1" type="ORF">BD311DRAFT_36941</name>
</gene>